<evidence type="ECO:0000313" key="2">
    <source>
        <dbReference type="EMBL" id="OHA32911.1"/>
    </source>
</evidence>
<dbReference type="AlphaFoldDB" id="A0A1G2NC33"/>
<gene>
    <name evidence="2" type="ORF">A2928_04460</name>
</gene>
<dbReference type="PANTHER" id="PTHR36121:SF1">
    <property type="entry name" value="PROTEIN SXY"/>
    <property type="match status" value="1"/>
</dbReference>
<sequence length="125" mass="14339">MAQKNEFVEYVTADLLMELEGVSSRAMFGGYGIYVKGIIVGIIVDDELYLKVDESNKAEYQKMKSKPFVYKAKGGKKMEMSYWKIPADILEDQEELVRLAVDSYEINLKKAGEKENLKKSRKLNK</sequence>
<dbReference type="Gene3D" id="3.30.1460.30">
    <property type="entry name" value="YgaC/TfoX-N like chaperone"/>
    <property type="match status" value="1"/>
</dbReference>
<feature type="domain" description="TfoX N-terminal" evidence="1">
    <location>
        <begin position="14"/>
        <end position="105"/>
    </location>
</feature>
<dbReference type="EMBL" id="MHRX01000037">
    <property type="protein sequence ID" value="OHA32911.1"/>
    <property type="molecule type" value="Genomic_DNA"/>
</dbReference>
<dbReference type="InterPro" id="IPR047525">
    <property type="entry name" value="TfoX-like"/>
</dbReference>
<organism evidence="2 3">
    <name type="scientific">Candidatus Taylorbacteria bacterium RIFCSPLOWO2_01_FULL_45_15b</name>
    <dbReference type="NCBI Taxonomy" id="1802319"/>
    <lineage>
        <taxon>Bacteria</taxon>
        <taxon>Candidatus Tayloriibacteriota</taxon>
    </lineage>
</organism>
<dbReference type="Pfam" id="PF04993">
    <property type="entry name" value="TfoX_N"/>
    <property type="match status" value="1"/>
</dbReference>
<dbReference type="Proteomes" id="UP000176221">
    <property type="component" value="Unassembled WGS sequence"/>
</dbReference>
<accession>A0A1G2NC33</accession>
<evidence type="ECO:0000313" key="3">
    <source>
        <dbReference type="Proteomes" id="UP000176221"/>
    </source>
</evidence>
<reference evidence="2 3" key="1">
    <citation type="journal article" date="2016" name="Nat. Commun.">
        <title>Thousands of microbial genomes shed light on interconnected biogeochemical processes in an aquifer system.</title>
        <authorList>
            <person name="Anantharaman K."/>
            <person name="Brown C.T."/>
            <person name="Hug L.A."/>
            <person name="Sharon I."/>
            <person name="Castelle C.J."/>
            <person name="Probst A.J."/>
            <person name="Thomas B.C."/>
            <person name="Singh A."/>
            <person name="Wilkins M.J."/>
            <person name="Karaoz U."/>
            <person name="Brodie E.L."/>
            <person name="Williams K.H."/>
            <person name="Hubbard S.S."/>
            <person name="Banfield J.F."/>
        </authorList>
    </citation>
    <scope>NUCLEOTIDE SEQUENCE [LARGE SCALE GENOMIC DNA]</scope>
</reference>
<dbReference type="PANTHER" id="PTHR36121">
    <property type="entry name" value="PROTEIN SXY"/>
    <property type="match status" value="1"/>
</dbReference>
<dbReference type="SUPFAM" id="SSF159894">
    <property type="entry name" value="YgaC/TfoX-N like"/>
    <property type="match status" value="1"/>
</dbReference>
<proteinExistence type="predicted"/>
<name>A0A1G2NC33_9BACT</name>
<dbReference type="InterPro" id="IPR007076">
    <property type="entry name" value="TfoX_N"/>
</dbReference>
<comment type="caution">
    <text evidence="2">The sequence shown here is derived from an EMBL/GenBank/DDBJ whole genome shotgun (WGS) entry which is preliminary data.</text>
</comment>
<dbReference type="STRING" id="1802319.A2928_04460"/>
<protein>
    <recommendedName>
        <fullName evidence="1">TfoX N-terminal domain-containing protein</fullName>
    </recommendedName>
</protein>
<evidence type="ECO:0000259" key="1">
    <source>
        <dbReference type="Pfam" id="PF04993"/>
    </source>
</evidence>